<evidence type="ECO:0000313" key="2">
    <source>
        <dbReference type="Proteomes" id="UP000606786"/>
    </source>
</evidence>
<name>A0A811UZR4_CERCA</name>
<reference evidence="1" key="1">
    <citation type="submission" date="2020-11" db="EMBL/GenBank/DDBJ databases">
        <authorList>
            <person name="Whitehead M."/>
        </authorList>
    </citation>
    <scope>NUCLEOTIDE SEQUENCE</scope>
    <source>
        <strain evidence="1">EGII</strain>
    </source>
</reference>
<evidence type="ECO:0000313" key="1">
    <source>
        <dbReference type="EMBL" id="CAD7004782.1"/>
    </source>
</evidence>
<keyword evidence="2" id="KW-1185">Reference proteome</keyword>
<dbReference type="AlphaFoldDB" id="A0A811UZR4"/>
<gene>
    <name evidence="1" type="ORF">CCAP1982_LOCUS13172</name>
</gene>
<dbReference type="EMBL" id="CAJHJT010000034">
    <property type="protein sequence ID" value="CAD7004782.1"/>
    <property type="molecule type" value="Genomic_DNA"/>
</dbReference>
<comment type="caution">
    <text evidence="1">The sequence shown here is derived from an EMBL/GenBank/DDBJ whole genome shotgun (WGS) entry which is preliminary data.</text>
</comment>
<organism evidence="1 2">
    <name type="scientific">Ceratitis capitata</name>
    <name type="common">Mediterranean fruit fly</name>
    <name type="synonym">Tephritis capitata</name>
    <dbReference type="NCBI Taxonomy" id="7213"/>
    <lineage>
        <taxon>Eukaryota</taxon>
        <taxon>Metazoa</taxon>
        <taxon>Ecdysozoa</taxon>
        <taxon>Arthropoda</taxon>
        <taxon>Hexapoda</taxon>
        <taxon>Insecta</taxon>
        <taxon>Pterygota</taxon>
        <taxon>Neoptera</taxon>
        <taxon>Endopterygota</taxon>
        <taxon>Diptera</taxon>
        <taxon>Brachycera</taxon>
        <taxon>Muscomorpha</taxon>
        <taxon>Tephritoidea</taxon>
        <taxon>Tephritidae</taxon>
        <taxon>Ceratitis</taxon>
        <taxon>Ceratitis</taxon>
    </lineage>
</organism>
<dbReference type="Proteomes" id="UP000606786">
    <property type="component" value="Unassembled WGS sequence"/>
</dbReference>
<protein>
    <submittedName>
        <fullName evidence="1">(Mediterranean fruit fly) hypothetical protein</fullName>
    </submittedName>
</protein>
<accession>A0A811UZR4</accession>
<sequence length="65" mass="7359">MQQEMFAAAQALLLKTSALCVHIKLKARKGSTSGRASALRCKFAKFSYLEQDRTIEKYVTTKENF</sequence>
<proteinExistence type="predicted"/>